<evidence type="ECO:0000313" key="2">
    <source>
        <dbReference type="Proteomes" id="UP000199651"/>
    </source>
</evidence>
<keyword evidence="2" id="KW-1185">Reference proteome</keyword>
<proteinExistence type="predicted"/>
<sequence length="61" mass="6552">MPNVEHVSTSEPDTMDELIADCAAIPSSLMADPAVIPRSRAAHWAVDEKTAAQVADLDEYV</sequence>
<dbReference type="Proteomes" id="UP000199651">
    <property type="component" value="Unassembled WGS sequence"/>
</dbReference>
<evidence type="ECO:0000313" key="1">
    <source>
        <dbReference type="EMBL" id="SDO45810.1"/>
    </source>
</evidence>
<dbReference type="AlphaFoldDB" id="A0A1H0JQJ4"/>
<protein>
    <submittedName>
        <fullName evidence="1">Uncharacterized protein</fullName>
    </submittedName>
</protein>
<dbReference type="EMBL" id="FNJB01000003">
    <property type="protein sequence ID" value="SDO45810.1"/>
    <property type="molecule type" value="Genomic_DNA"/>
</dbReference>
<accession>A0A1H0JQJ4</accession>
<name>A0A1H0JQJ4_9PSEU</name>
<reference evidence="2" key="1">
    <citation type="submission" date="2016-10" db="EMBL/GenBank/DDBJ databases">
        <authorList>
            <person name="Varghese N."/>
            <person name="Submissions S."/>
        </authorList>
    </citation>
    <scope>NUCLEOTIDE SEQUENCE [LARGE SCALE GENOMIC DNA]</scope>
    <source>
        <strain evidence="2">IBRC-M 10655</strain>
    </source>
</reference>
<gene>
    <name evidence="1" type="ORF">SAMN05192558_103169</name>
</gene>
<organism evidence="1 2">
    <name type="scientific">Actinokineospora alba</name>
    <dbReference type="NCBI Taxonomy" id="504798"/>
    <lineage>
        <taxon>Bacteria</taxon>
        <taxon>Bacillati</taxon>
        <taxon>Actinomycetota</taxon>
        <taxon>Actinomycetes</taxon>
        <taxon>Pseudonocardiales</taxon>
        <taxon>Pseudonocardiaceae</taxon>
        <taxon>Actinokineospora</taxon>
    </lineage>
</organism>